<evidence type="ECO:0000313" key="2">
    <source>
        <dbReference type="Proteomes" id="UP001558613"/>
    </source>
</evidence>
<comment type="caution">
    <text evidence="1">The sequence shown here is derived from an EMBL/GenBank/DDBJ whole genome shotgun (WGS) entry which is preliminary data.</text>
</comment>
<dbReference type="EMBL" id="JAYMGO010000014">
    <property type="protein sequence ID" value="KAL1261452.1"/>
    <property type="molecule type" value="Genomic_DNA"/>
</dbReference>
<name>A0ABR3M8M3_9TELE</name>
<reference evidence="1 2" key="1">
    <citation type="submission" date="2023-09" db="EMBL/GenBank/DDBJ databases">
        <authorList>
            <person name="Wang M."/>
        </authorList>
    </citation>
    <scope>NUCLEOTIDE SEQUENCE [LARGE SCALE GENOMIC DNA]</scope>
    <source>
        <strain evidence="1">GT-2023</strain>
        <tissue evidence="1">Liver</tissue>
    </source>
</reference>
<organism evidence="1 2">
    <name type="scientific">Cirrhinus molitorella</name>
    <name type="common">mud carp</name>
    <dbReference type="NCBI Taxonomy" id="172907"/>
    <lineage>
        <taxon>Eukaryota</taxon>
        <taxon>Metazoa</taxon>
        <taxon>Chordata</taxon>
        <taxon>Craniata</taxon>
        <taxon>Vertebrata</taxon>
        <taxon>Euteleostomi</taxon>
        <taxon>Actinopterygii</taxon>
        <taxon>Neopterygii</taxon>
        <taxon>Teleostei</taxon>
        <taxon>Ostariophysi</taxon>
        <taxon>Cypriniformes</taxon>
        <taxon>Cyprinidae</taxon>
        <taxon>Labeoninae</taxon>
        <taxon>Labeonini</taxon>
        <taxon>Cirrhinus</taxon>
    </lineage>
</organism>
<keyword evidence="2" id="KW-1185">Reference proteome</keyword>
<protein>
    <submittedName>
        <fullName evidence="1">Uncharacterized protein</fullName>
    </submittedName>
</protein>
<sequence length="163" mass="18186">MDKSAKLDTGRQFLHHSNGLEGLSLSSGVCHLSRVSKVCPSIETSSPPVSSRHDCLMYCGRPPAVCTESFQCSHLQAAHPARAPVTRANTTDLITLSGGLRRPGMYRSHQPHVSPLAYVILFRVMWSDTVRLHVLVSRENTSALRIQWTNKCGLRPHLFWNKE</sequence>
<evidence type="ECO:0000313" key="1">
    <source>
        <dbReference type="EMBL" id="KAL1261452.1"/>
    </source>
</evidence>
<accession>A0ABR3M8M3</accession>
<proteinExistence type="predicted"/>
<gene>
    <name evidence="1" type="ORF">QQF64_006717</name>
</gene>
<dbReference type="Proteomes" id="UP001558613">
    <property type="component" value="Unassembled WGS sequence"/>
</dbReference>